<sequence>MIVDVHTHMLTEDYLDLLRREGGPDYSFRTLPGGGEVIDKCGVPFFTLLPPMWDFDQRIRDMDADGVDVSVISLTSPNAIFPDADLGRRAARLMNDAFAEARTAHPDRLRWFASLPWTDPTAAGEELLRAVALGASGVIAVATVDGTPLTDRAFAPIWAAIDAAGLPVFLHPSVPPGGEALGLGDYNLSPPVGFVFDTTLAISRMLYDGFFDRYPNLHMILAHGGGTLPFLIGRLDICHERIPACAAGTNHRPSHFLDRIYLDSVVYTKGALDLCIETVGADRILFGSDYPHNIGDMKGRLDLLGASAAAHESAAASLFGLPD</sequence>
<comment type="caution">
    <text evidence="3">The sequence shown here is derived from an EMBL/GenBank/DDBJ whole genome shotgun (WGS) entry which is preliminary data.</text>
</comment>
<name>A3VL81_9RHOB</name>
<keyword evidence="4" id="KW-1185">Reference proteome</keyword>
<keyword evidence="1" id="KW-0456">Lyase</keyword>
<dbReference type="PANTHER" id="PTHR21240">
    <property type="entry name" value="2-AMINO-3-CARBOXYLMUCONATE-6-SEMIALDEHYDE DECARBOXYLASE"/>
    <property type="match status" value="1"/>
</dbReference>
<dbReference type="Proteomes" id="UP000002931">
    <property type="component" value="Unassembled WGS sequence"/>
</dbReference>
<organism evidence="3 4">
    <name type="scientific">Maritimibacter alkaliphilus HTCC2654</name>
    <dbReference type="NCBI Taxonomy" id="314271"/>
    <lineage>
        <taxon>Bacteria</taxon>
        <taxon>Pseudomonadati</taxon>
        <taxon>Pseudomonadota</taxon>
        <taxon>Alphaproteobacteria</taxon>
        <taxon>Rhodobacterales</taxon>
        <taxon>Roseobacteraceae</taxon>
        <taxon>Maritimibacter</taxon>
    </lineage>
</organism>
<accession>A3VL81</accession>
<dbReference type="InterPro" id="IPR032466">
    <property type="entry name" value="Metal_Hydrolase"/>
</dbReference>
<reference evidence="3 4" key="1">
    <citation type="journal article" date="2010" name="J. Bacteriol.">
        <title>Genome sequences of Pelagibaca bermudensis HTCC2601T and Maritimibacter alkaliphilus HTCC2654T, the type strains of two marine Roseobacter genera.</title>
        <authorList>
            <person name="Thrash J.C."/>
            <person name="Cho J.C."/>
            <person name="Ferriera S."/>
            <person name="Johnson J."/>
            <person name="Vergin K.L."/>
            <person name="Giovannoni S.J."/>
        </authorList>
    </citation>
    <scope>NUCLEOTIDE SEQUENCE [LARGE SCALE GENOMIC DNA]</scope>
    <source>
        <strain evidence="3 4">HTCC2654</strain>
    </source>
</reference>
<dbReference type="PANTHER" id="PTHR21240:SF28">
    <property type="entry name" value="ISO-OROTATE DECARBOXYLASE (EUROFUNG)"/>
    <property type="match status" value="1"/>
</dbReference>
<evidence type="ECO:0000313" key="3">
    <source>
        <dbReference type="EMBL" id="EAQ11000.1"/>
    </source>
</evidence>
<gene>
    <name evidence="3" type="ORF">RB2654_18061</name>
</gene>
<dbReference type="eggNOG" id="COG2159">
    <property type="taxonomic scope" value="Bacteria"/>
</dbReference>
<dbReference type="GO" id="GO:0005737">
    <property type="term" value="C:cytoplasm"/>
    <property type="evidence" value="ECO:0007669"/>
    <property type="project" value="TreeGrafter"/>
</dbReference>
<proteinExistence type="predicted"/>
<evidence type="ECO:0000259" key="2">
    <source>
        <dbReference type="Pfam" id="PF04909"/>
    </source>
</evidence>
<dbReference type="SUPFAM" id="SSF51556">
    <property type="entry name" value="Metallo-dependent hydrolases"/>
    <property type="match status" value="1"/>
</dbReference>
<dbReference type="EMBL" id="AAMT01000021">
    <property type="protein sequence ID" value="EAQ11000.1"/>
    <property type="molecule type" value="Genomic_DNA"/>
</dbReference>
<evidence type="ECO:0000313" key="4">
    <source>
        <dbReference type="Proteomes" id="UP000002931"/>
    </source>
</evidence>
<dbReference type="STRING" id="314271.RB2654_18061"/>
<dbReference type="Gene3D" id="3.20.20.140">
    <property type="entry name" value="Metal-dependent hydrolases"/>
    <property type="match status" value="1"/>
</dbReference>
<protein>
    <recommendedName>
        <fullName evidence="2">Amidohydrolase-related domain-containing protein</fullName>
    </recommendedName>
</protein>
<feature type="domain" description="Amidohydrolase-related" evidence="2">
    <location>
        <begin position="3"/>
        <end position="295"/>
    </location>
</feature>
<dbReference type="HOGENOM" id="CLU_039329_2_1_5"/>
<evidence type="ECO:0000256" key="1">
    <source>
        <dbReference type="ARBA" id="ARBA00023239"/>
    </source>
</evidence>
<dbReference type="InterPro" id="IPR006680">
    <property type="entry name" value="Amidohydro-rel"/>
</dbReference>
<dbReference type="OrthoDB" id="149172at2"/>
<dbReference type="RefSeq" id="WP_008334174.1">
    <property type="nucleotide sequence ID" value="NZ_CH902578.1"/>
</dbReference>
<dbReference type="InterPro" id="IPR032465">
    <property type="entry name" value="ACMSD"/>
</dbReference>
<dbReference type="GO" id="GO:0016831">
    <property type="term" value="F:carboxy-lyase activity"/>
    <property type="evidence" value="ECO:0007669"/>
    <property type="project" value="InterPro"/>
</dbReference>
<dbReference type="GO" id="GO:0016787">
    <property type="term" value="F:hydrolase activity"/>
    <property type="evidence" value="ECO:0007669"/>
    <property type="project" value="InterPro"/>
</dbReference>
<dbReference type="GO" id="GO:0019748">
    <property type="term" value="P:secondary metabolic process"/>
    <property type="evidence" value="ECO:0007669"/>
    <property type="project" value="TreeGrafter"/>
</dbReference>
<dbReference type="AlphaFoldDB" id="A3VL81"/>
<dbReference type="Pfam" id="PF04909">
    <property type="entry name" value="Amidohydro_2"/>
    <property type="match status" value="1"/>
</dbReference>